<evidence type="ECO:0008006" key="5">
    <source>
        <dbReference type="Google" id="ProtNLM"/>
    </source>
</evidence>
<dbReference type="AlphaFoldDB" id="E8R1N4"/>
<accession>E8R1N4</accession>
<organism evidence="3 4">
    <name type="scientific">Isosphaera pallida (strain ATCC 43644 / DSM 9630 / IS1B)</name>
    <dbReference type="NCBI Taxonomy" id="575540"/>
    <lineage>
        <taxon>Bacteria</taxon>
        <taxon>Pseudomonadati</taxon>
        <taxon>Planctomycetota</taxon>
        <taxon>Planctomycetia</taxon>
        <taxon>Isosphaerales</taxon>
        <taxon>Isosphaeraceae</taxon>
        <taxon>Isosphaera</taxon>
    </lineage>
</organism>
<keyword evidence="2" id="KW-0472">Membrane</keyword>
<keyword evidence="2" id="KW-0812">Transmembrane</keyword>
<evidence type="ECO:0000313" key="4">
    <source>
        <dbReference type="Proteomes" id="UP000008631"/>
    </source>
</evidence>
<protein>
    <recommendedName>
        <fullName evidence="5">Transmembrane protein</fullName>
    </recommendedName>
</protein>
<feature type="transmembrane region" description="Helical" evidence="2">
    <location>
        <begin position="12"/>
        <end position="33"/>
    </location>
</feature>
<sequence>MTLLLQGGLLGSAVVVLPLGVGVAVAGLAWMVLRERARRALQDDLSPEDRRHFAGQDRRRITGLVLMGCLGLGVAAGLVVPPAHDRAPNGVFLAIWVLNTLLCLSLLFVAGLDWLANLRFARRHLAVLMAERRRMLEEMQRAMIGPRVAGEDRKTSSTSESLAFSQSHVNASGPRAELFQTDPASTEEADDSGFQFERPRRVGPDPSLN</sequence>
<keyword evidence="4" id="KW-1185">Reference proteome</keyword>
<feature type="compositionally biased region" description="Polar residues" evidence="1">
    <location>
        <begin position="156"/>
        <end position="170"/>
    </location>
</feature>
<reference key="1">
    <citation type="submission" date="2010-11" db="EMBL/GenBank/DDBJ databases">
        <title>The complete sequence of chromosome of Isophaera pallida ATCC 43644.</title>
        <authorList>
            <consortium name="US DOE Joint Genome Institute (JGI-PGF)"/>
            <person name="Lucas S."/>
            <person name="Copeland A."/>
            <person name="Lapidus A."/>
            <person name="Bruce D."/>
            <person name="Goodwin L."/>
            <person name="Pitluck S."/>
            <person name="Kyrpides N."/>
            <person name="Mavromatis K."/>
            <person name="Pagani I."/>
            <person name="Ivanova N."/>
            <person name="Saunders E."/>
            <person name="Brettin T."/>
            <person name="Detter J.C."/>
            <person name="Han C."/>
            <person name="Tapia R."/>
            <person name="Land M."/>
            <person name="Hauser L."/>
            <person name="Markowitz V."/>
            <person name="Cheng J.-F."/>
            <person name="Hugenholtz P."/>
            <person name="Woyke T."/>
            <person name="Wu D."/>
            <person name="Eisen J.A."/>
        </authorList>
    </citation>
    <scope>NUCLEOTIDE SEQUENCE</scope>
    <source>
        <strain>ATCC 43644</strain>
    </source>
</reference>
<evidence type="ECO:0000256" key="1">
    <source>
        <dbReference type="SAM" id="MobiDB-lite"/>
    </source>
</evidence>
<keyword evidence="2" id="KW-1133">Transmembrane helix</keyword>
<dbReference type="InParanoid" id="E8R1N4"/>
<dbReference type="EMBL" id="CP002353">
    <property type="protein sequence ID" value="ADV63452.1"/>
    <property type="molecule type" value="Genomic_DNA"/>
</dbReference>
<evidence type="ECO:0000256" key="2">
    <source>
        <dbReference type="SAM" id="Phobius"/>
    </source>
</evidence>
<dbReference type="Proteomes" id="UP000008631">
    <property type="component" value="Chromosome"/>
</dbReference>
<feature type="transmembrane region" description="Helical" evidence="2">
    <location>
        <begin position="61"/>
        <end position="80"/>
    </location>
</feature>
<dbReference type="STRING" id="575540.Isop_2887"/>
<dbReference type="RefSeq" id="WP_013565740.1">
    <property type="nucleotide sequence ID" value="NC_014962.1"/>
</dbReference>
<evidence type="ECO:0000313" key="3">
    <source>
        <dbReference type="EMBL" id="ADV63452.1"/>
    </source>
</evidence>
<dbReference type="KEGG" id="ipa:Isop_2887"/>
<dbReference type="HOGENOM" id="CLU_1314018_0_0_0"/>
<feature type="region of interest" description="Disordered" evidence="1">
    <location>
        <begin position="147"/>
        <end position="209"/>
    </location>
</feature>
<proteinExistence type="predicted"/>
<name>E8R1N4_ISOPI</name>
<reference evidence="3 4" key="2">
    <citation type="journal article" date="2011" name="Stand. Genomic Sci.">
        <title>Complete genome sequence of Isosphaera pallida type strain (IS1B).</title>
        <authorList>
            <consortium name="US DOE Joint Genome Institute (JGI-PGF)"/>
            <person name="Goker M."/>
            <person name="Cleland D."/>
            <person name="Saunders E."/>
            <person name="Lapidus A."/>
            <person name="Nolan M."/>
            <person name="Lucas S."/>
            <person name="Hammon N."/>
            <person name="Deshpande S."/>
            <person name="Cheng J.F."/>
            <person name="Tapia R."/>
            <person name="Han C."/>
            <person name="Goodwin L."/>
            <person name="Pitluck S."/>
            <person name="Liolios K."/>
            <person name="Pagani I."/>
            <person name="Ivanova N."/>
            <person name="Mavromatis K."/>
            <person name="Pati A."/>
            <person name="Chen A."/>
            <person name="Palaniappan K."/>
            <person name="Land M."/>
            <person name="Hauser L."/>
            <person name="Chang Y.J."/>
            <person name="Jeffries C.D."/>
            <person name="Detter J.C."/>
            <person name="Beck B."/>
            <person name="Woyke T."/>
            <person name="Bristow J."/>
            <person name="Eisen J.A."/>
            <person name="Markowitz V."/>
            <person name="Hugenholtz P."/>
            <person name="Kyrpides N.C."/>
            <person name="Klenk H.P."/>
        </authorList>
    </citation>
    <scope>NUCLEOTIDE SEQUENCE [LARGE SCALE GENOMIC DNA]</scope>
    <source>
        <strain evidence="4">ATCC 43644 / DSM 9630 / IS1B</strain>
    </source>
</reference>
<feature type="transmembrane region" description="Helical" evidence="2">
    <location>
        <begin position="92"/>
        <end position="115"/>
    </location>
</feature>
<gene>
    <name evidence="3" type="ordered locus">Isop_2887</name>
</gene>